<protein>
    <submittedName>
        <fullName evidence="1">Uncharacterized protein</fullName>
    </submittedName>
</protein>
<accession>A0A0B7AXN3</accession>
<name>A0A0B7AXN3_9EUPU</name>
<dbReference type="EMBL" id="HACG01037805">
    <property type="protein sequence ID" value="CEK84670.1"/>
    <property type="molecule type" value="Transcribed_RNA"/>
</dbReference>
<dbReference type="AlphaFoldDB" id="A0A0B7AXN3"/>
<reference evidence="1" key="1">
    <citation type="submission" date="2014-12" db="EMBL/GenBank/DDBJ databases">
        <title>Insight into the proteome of Arion vulgaris.</title>
        <authorList>
            <person name="Aradska J."/>
            <person name="Bulat T."/>
            <person name="Smidak R."/>
            <person name="Sarate P."/>
            <person name="Gangsoo J."/>
            <person name="Sialana F."/>
            <person name="Bilban M."/>
            <person name="Lubec G."/>
        </authorList>
    </citation>
    <scope>NUCLEOTIDE SEQUENCE</scope>
    <source>
        <tissue evidence="1">Skin</tissue>
    </source>
</reference>
<organism evidence="1">
    <name type="scientific">Arion vulgaris</name>
    <dbReference type="NCBI Taxonomy" id="1028688"/>
    <lineage>
        <taxon>Eukaryota</taxon>
        <taxon>Metazoa</taxon>
        <taxon>Spiralia</taxon>
        <taxon>Lophotrochozoa</taxon>
        <taxon>Mollusca</taxon>
        <taxon>Gastropoda</taxon>
        <taxon>Heterobranchia</taxon>
        <taxon>Euthyneura</taxon>
        <taxon>Panpulmonata</taxon>
        <taxon>Eupulmonata</taxon>
        <taxon>Stylommatophora</taxon>
        <taxon>Helicina</taxon>
        <taxon>Arionoidea</taxon>
        <taxon>Arionidae</taxon>
        <taxon>Arion</taxon>
    </lineage>
</organism>
<evidence type="ECO:0000313" key="1">
    <source>
        <dbReference type="EMBL" id="CEK84670.1"/>
    </source>
</evidence>
<gene>
    <name evidence="1" type="primary">ORF143889</name>
</gene>
<proteinExistence type="predicted"/>
<sequence length="109" mass="12267">MSQFPGKMYCGLFLYSILRKPCANIDTTAVNQTASNCDRFALDQEVKLNLFIKSVRYSYFIVHLSLHTPLALSVSLSRSVTAVDFISHNVKKGPLKRIVQQREGKCLSV</sequence>